<reference evidence="10" key="2">
    <citation type="journal article" date="2023" name="Proc. Natl. Acad. Sci. U.S.A.">
        <title>A global phylogenomic analysis of the shiitake genus Lentinula.</title>
        <authorList>
            <person name="Sierra-Patev S."/>
            <person name="Min B."/>
            <person name="Naranjo-Ortiz M."/>
            <person name="Looney B."/>
            <person name="Konkel Z."/>
            <person name="Slot J.C."/>
            <person name="Sakamoto Y."/>
            <person name="Steenwyk J.L."/>
            <person name="Rokas A."/>
            <person name="Carro J."/>
            <person name="Camarero S."/>
            <person name="Ferreira P."/>
            <person name="Molpeceres G."/>
            <person name="Ruiz-Duenas F.J."/>
            <person name="Serrano A."/>
            <person name="Henrissat B."/>
            <person name="Drula E."/>
            <person name="Hughes K.W."/>
            <person name="Mata J.L."/>
            <person name="Ishikawa N.K."/>
            <person name="Vargas-Isla R."/>
            <person name="Ushijima S."/>
            <person name="Smith C.A."/>
            <person name="Donoghue J."/>
            <person name="Ahrendt S."/>
            <person name="Andreopoulos W."/>
            <person name="He G."/>
            <person name="LaButti K."/>
            <person name="Lipzen A."/>
            <person name="Ng V."/>
            <person name="Riley R."/>
            <person name="Sandor L."/>
            <person name="Barry K."/>
            <person name="Martinez A.T."/>
            <person name="Xiao Y."/>
            <person name="Gibbons J.G."/>
            <person name="Terashima K."/>
            <person name="Grigoriev I.V."/>
            <person name="Hibbett D."/>
        </authorList>
    </citation>
    <scope>NUCLEOTIDE SEQUENCE</scope>
    <source>
        <strain evidence="10">ET3784</strain>
    </source>
</reference>
<dbReference type="EMBL" id="JANVFO010000047">
    <property type="protein sequence ID" value="KAJ3725038.1"/>
    <property type="molecule type" value="Genomic_DNA"/>
</dbReference>
<evidence type="ECO:0000313" key="10">
    <source>
        <dbReference type="EMBL" id="KAJ3725038.1"/>
    </source>
</evidence>
<evidence type="ECO:0000256" key="6">
    <source>
        <dbReference type="ARBA" id="ARBA00023136"/>
    </source>
</evidence>
<feature type="transmembrane region" description="Helical" evidence="8">
    <location>
        <begin position="474"/>
        <end position="495"/>
    </location>
</feature>
<feature type="transmembrane region" description="Helical" evidence="8">
    <location>
        <begin position="404"/>
        <end position="424"/>
    </location>
</feature>
<dbReference type="Pfam" id="PF07690">
    <property type="entry name" value="MFS_1"/>
    <property type="match status" value="1"/>
</dbReference>
<evidence type="ECO:0000313" key="11">
    <source>
        <dbReference type="Proteomes" id="UP001176059"/>
    </source>
</evidence>
<keyword evidence="3" id="KW-0813">Transport</keyword>
<comment type="caution">
    <text evidence="10">The sequence shown here is derived from an EMBL/GenBank/DDBJ whole genome shotgun (WGS) entry which is preliminary data.</text>
</comment>
<protein>
    <submittedName>
        <fullName evidence="10">MFS general substrate transporter</fullName>
    </submittedName>
</protein>
<keyword evidence="4 8" id="KW-0812">Transmembrane</keyword>
<accession>A0AA38JEY3</accession>
<dbReference type="InterPro" id="IPR036259">
    <property type="entry name" value="MFS_trans_sf"/>
</dbReference>
<dbReference type="PROSITE" id="PS50850">
    <property type="entry name" value="MFS"/>
    <property type="match status" value="1"/>
</dbReference>
<dbReference type="InterPro" id="IPR020846">
    <property type="entry name" value="MFS_dom"/>
</dbReference>
<evidence type="ECO:0000259" key="9">
    <source>
        <dbReference type="PROSITE" id="PS50850"/>
    </source>
</evidence>
<evidence type="ECO:0000256" key="5">
    <source>
        <dbReference type="ARBA" id="ARBA00022989"/>
    </source>
</evidence>
<feature type="transmembrane region" description="Helical" evidence="8">
    <location>
        <begin position="234"/>
        <end position="254"/>
    </location>
</feature>
<keyword evidence="6 8" id="KW-0472">Membrane</keyword>
<evidence type="ECO:0000256" key="3">
    <source>
        <dbReference type="ARBA" id="ARBA00022448"/>
    </source>
</evidence>
<reference evidence="10" key="1">
    <citation type="submission" date="2022-08" db="EMBL/GenBank/DDBJ databases">
        <authorList>
            <consortium name="DOE Joint Genome Institute"/>
            <person name="Min B."/>
            <person name="Sierra-Patev S."/>
            <person name="Naranjo-Ortiz M."/>
            <person name="Looney B."/>
            <person name="Konkel Z."/>
            <person name="Slot J.C."/>
            <person name="Sakamoto Y."/>
            <person name="Steenwyk J.L."/>
            <person name="Rokas A."/>
            <person name="Carro J."/>
            <person name="Camarero S."/>
            <person name="Ferreira P."/>
            <person name="Molpeceres G."/>
            <person name="Ruiz-duenas F.J."/>
            <person name="Serrano A."/>
            <person name="Henrissat B."/>
            <person name="Drula E."/>
            <person name="Hughes K.W."/>
            <person name="Mata J.L."/>
            <person name="Ishikawa N.K."/>
            <person name="Vargas-Isla R."/>
            <person name="Ushijima S."/>
            <person name="Smith C.A."/>
            <person name="Ahrendt S."/>
            <person name="Andreopoulos W."/>
            <person name="He G."/>
            <person name="LaButti K."/>
            <person name="Lipzen A."/>
            <person name="Ng V."/>
            <person name="Riley R."/>
            <person name="Sandor L."/>
            <person name="Barry K."/>
            <person name="Martinez A.T."/>
            <person name="Xiao Y."/>
            <person name="Gibbons J.G."/>
            <person name="Terashima K."/>
            <person name="Hibbett D.S."/>
            <person name="Grigoriev I.V."/>
        </authorList>
    </citation>
    <scope>NUCLEOTIDE SEQUENCE</scope>
    <source>
        <strain evidence="10">ET3784</strain>
    </source>
</reference>
<feature type="transmembrane region" description="Helical" evidence="8">
    <location>
        <begin position="275"/>
        <end position="292"/>
    </location>
</feature>
<feature type="transmembrane region" description="Helical" evidence="8">
    <location>
        <begin position="173"/>
        <end position="194"/>
    </location>
</feature>
<organism evidence="10 11">
    <name type="scientific">Lentinula guzmanii</name>
    <dbReference type="NCBI Taxonomy" id="2804957"/>
    <lineage>
        <taxon>Eukaryota</taxon>
        <taxon>Fungi</taxon>
        <taxon>Dikarya</taxon>
        <taxon>Basidiomycota</taxon>
        <taxon>Agaricomycotina</taxon>
        <taxon>Agaricomycetes</taxon>
        <taxon>Agaricomycetidae</taxon>
        <taxon>Agaricales</taxon>
        <taxon>Marasmiineae</taxon>
        <taxon>Omphalotaceae</taxon>
        <taxon>Lentinula</taxon>
    </lineage>
</organism>
<dbReference type="PANTHER" id="PTHR23501">
    <property type="entry name" value="MAJOR FACILITATOR SUPERFAMILY"/>
    <property type="match status" value="1"/>
</dbReference>
<feature type="transmembrane region" description="Helical" evidence="8">
    <location>
        <begin position="436"/>
        <end position="462"/>
    </location>
</feature>
<feature type="domain" description="Major facilitator superfamily (MFS) profile" evidence="9">
    <location>
        <begin position="83"/>
        <end position="571"/>
    </location>
</feature>
<dbReference type="GO" id="GO:0012505">
    <property type="term" value="C:endomembrane system"/>
    <property type="evidence" value="ECO:0007669"/>
    <property type="project" value="UniProtKB-SubCell"/>
</dbReference>
<feature type="transmembrane region" description="Helical" evidence="8">
    <location>
        <begin position="544"/>
        <end position="566"/>
    </location>
</feature>
<name>A0AA38JEY3_9AGAR</name>
<gene>
    <name evidence="10" type="ORF">DFJ43DRAFT_1089538</name>
</gene>
<dbReference type="SUPFAM" id="SSF103473">
    <property type="entry name" value="MFS general substrate transporter"/>
    <property type="match status" value="1"/>
</dbReference>
<evidence type="ECO:0000256" key="8">
    <source>
        <dbReference type="SAM" id="Phobius"/>
    </source>
</evidence>
<dbReference type="GO" id="GO:0015174">
    <property type="term" value="F:basic amino acid transmembrane transporter activity"/>
    <property type="evidence" value="ECO:0007669"/>
    <property type="project" value="TreeGrafter"/>
</dbReference>
<keyword evidence="5 8" id="KW-1133">Transmembrane helix</keyword>
<evidence type="ECO:0000256" key="1">
    <source>
        <dbReference type="ARBA" id="ARBA00004127"/>
    </source>
</evidence>
<dbReference type="AlphaFoldDB" id="A0AA38JEY3"/>
<keyword evidence="11" id="KW-1185">Reference proteome</keyword>
<feature type="transmembrane region" description="Helical" evidence="8">
    <location>
        <begin position="343"/>
        <end position="367"/>
    </location>
</feature>
<dbReference type="FunFam" id="1.20.1720.10:FF:000013">
    <property type="entry name" value="Related to multidrug resistance proteins"/>
    <property type="match status" value="1"/>
</dbReference>
<feature type="transmembrane region" description="Helical" evidence="8">
    <location>
        <begin position="148"/>
        <end position="167"/>
    </location>
</feature>
<sequence>MPTKNRTRQIRETEDPSLHPPCIQLDMSLRSPLLSNERTPLLAGSLAENGLNDNRIADNASLVTREEPPQYVYDKPTSSLAPIFVPMAIGVFLAAMDGSIVVSSSAAIGSELKQLQNASWVATGYMLSMTSFQPLYGKFSDIFGRKACLLFAYTVFATGCLLCGFSQTMSQLIISRAIAGIGGAGMTTLVSIIMSDIVPLRSRGTWQGIINIVFQSGSAIGAPLGGYLADNFGWRWAFIVQVPVTLLAIVSVSFSLHLPHHDSSDLRAKLKRIDVGGSIALVATVFFLLFGLDRGGNMSWGDNLTMSSLIACVISLIVFLIIETKIAPEPLAPQRIITKNSLFVTYLSNFFPMASGMSMLFHISLYFQAVEGKNAAQSGLLLLPDAAGSLTGSLLGGLLVQLSGTYYLLTVAGFCVLVLGRVTVTLMTGVVTRSALGVGLGILLAAIGNGVSITTSLVALIANAGPADQAAATAASYLFRSLGIVVGLSVASSLVQLTLRKELRRHLQGHDIDEIVRQVRRSLDYIDKLNPSMRSVVRESYEKAIHVTLWFSVSMTVCATLCSLFIKVKPLVRHD</sequence>
<dbReference type="Gene3D" id="1.20.1720.10">
    <property type="entry name" value="Multidrug resistance protein D"/>
    <property type="match status" value="1"/>
</dbReference>
<feature type="transmembrane region" description="Helical" evidence="8">
    <location>
        <begin position="304"/>
        <end position="322"/>
    </location>
</feature>
<feature type="region of interest" description="Disordered" evidence="7">
    <location>
        <begin position="1"/>
        <end position="22"/>
    </location>
</feature>
<comment type="similarity">
    <text evidence="2">Belongs to the major facilitator superfamily.</text>
</comment>
<dbReference type="GO" id="GO:0000329">
    <property type="term" value="C:fungal-type vacuole membrane"/>
    <property type="evidence" value="ECO:0007669"/>
    <property type="project" value="TreeGrafter"/>
</dbReference>
<comment type="subcellular location">
    <subcellularLocation>
        <location evidence="1">Endomembrane system</location>
        <topology evidence="1">Multi-pass membrane protein</topology>
    </subcellularLocation>
</comment>
<dbReference type="Gene3D" id="1.20.1250.20">
    <property type="entry name" value="MFS general substrate transporter like domains"/>
    <property type="match status" value="1"/>
</dbReference>
<dbReference type="PANTHER" id="PTHR23501:SF84">
    <property type="entry name" value="VACUOLAR MEMBRANE AMINO ACID UPTAKE TRANSPORTER FNX2"/>
    <property type="match status" value="1"/>
</dbReference>
<evidence type="ECO:0000256" key="2">
    <source>
        <dbReference type="ARBA" id="ARBA00008335"/>
    </source>
</evidence>
<evidence type="ECO:0000256" key="7">
    <source>
        <dbReference type="SAM" id="MobiDB-lite"/>
    </source>
</evidence>
<proteinExistence type="inferred from homology"/>
<evidence type="ECO:0000256" key="4">
    <source>
        <dbReference type="ARBA" id="ARBA00022692"/>
    </source>
</evidence>
<dbReference type="InterPro" id="IPR011701">
    <property type="entry name" value="MFS"/>
</dbReference>
<feature type="transmembrane region" description="Helical" evidence="8">
    <location>
        <begin position="83"/>
        <end position="106"/>
    </location>
</feature>
<dbReference type="Proteomes" id="UP001176059">
    <property type="component" value="Unassembled WGS sequence"/>
</dbReference>